<dbReference type="InterPro" id="IPR014169">
    <property type="entry name" value="Pal_lipo_C"/>
</dbReference>
<dbReference type="PRINTS" id="PR01021">
    <property type="entry name" value="OMPADOMAIN"/>
</dbReference>
<organism evidence="6">
    <name type="scientific">Cyprideis torosa</name>
    <dbReference type="NCBI Taxonomy" id="163714"/>
    <lineage>
        <taxon>Eukaryota</taxon>
        <taxon>Metazoa</taxon>
        <taxon>Ecdysozoa</taxon>
        <taxon>Arthropoda</taxon>
        <taxon>Crustacea</taxon>
        <taxon>Oligostraca</taxon>
        <taxon>Ostracoda</taxon>
        <taxon>Podocopa</taxon>
        <taxon>Podocopida</taxon>
        <taxon>Cytherocopina</taxon>
        <taxon>Cytheroidea</taxon>
        <taxon>Cytherideidae</taxon>
        <taxon>Cyprideis</taxon>
    </lineage>
</organism>
<evidence type="ECO:0000256" key="4">
    <source>
        <dbReference type="ARBA" id="ARBA00023237"/>
    </source>
</evidence>
<evidence type="ECO:0000313" key="6">
    <source>
        <dbReference type="EMBL" id="CAD7239493.1"/>
    </source>
</evidence>
<name>A0A7R8X2B2_9CRUS</name>
<keyword evidence="5" id="KW-0131">Cell cycle</keyword>
<dbReference type="EMBL" id="OB728179">
    <property type="protein sequence ID" value="CAD7239493.1"/>
    <property type="molecule type" value="Genomic_DNA"/>
</dbReference>
<evidence type="ECO:0000256" key="5">
    <source>
        <dbReference type="ARBA" id="ARBA00023306"/>
    </source>
</evidence>
<dbReference type="PANTHER" id="PTHR30329">
    <property type="entry name" value="STATOR ELEMENT OF FLAGELLAR MOTOR COMPLEX"/>
    <property type="match status" value="1"/>
</dbReference>
<evidence type="ECO:0000256" key="3">
    <source>
        <dbReference type="ARBA" id="ARBA00023136"/>
    </source>
</evidence>
<dbReference type="OrthoDB" id="6408603at2759"/>
<dbReference type="GO" id="GO:0051301">
    <property type="term" value="P:cell division"/>
    <property type="evidence" value="ECO:0007669"/>
    <property type="project" value="UniProtKB-KW"/>
</dbReference>
<dbReference type="InterPro" id="IPR050330">
    <property type="entry name" value="Bact_OuterMem_StrucFunc"/>
</dbReference>
<accession>A0A7R8X2B2</accession>
<keyword evidence="3" id="KW-0472">Membrane</keyword>
<evidence type="ECO:0000256" key="1">
    <source>
        <dbReference type="ARBA" id="ARBA00004442"/>
    </source>
</evidence>
<dbReference type="PANTHER" id="PTHR30329:SF21">
    <property type="entry name" value="LIPOPROTEIN YIAD-RELATED"/>
    <property type="match status" value="1"/>
</dbReference>
<dbReference type="Pfam" id="PF00691">
    <property type="entry name" value="OmpA"/>
    <property type="match status" value="1"/>
</dbReference>
<evidence type="ECO:0000256" key="2">
    <source>
        <dbReference type="ARBA" id="ARBA00022618"/>
    </source>
</evidence>
<comment type="subcellular location">
    <subcellularLocation>
        <location evidence="1">Cell outer membrane</location>
    </subcellularLocation>
</comment>
<dbReference type="InterPro" id="IPR006665">
    <property type="entry name" value="OmpA-like"/>
</dbReference>
<reference evidence="6" key="1">
    <citation type="submission" date="2020-11" db="EMBL/GenBank/DDBJ databases">
        <authorList>
            <person name="Tran Van P."/>
        </authorList>
    </citation>
    <scope>NUCLEOTIDE SEQUENCE</scope>
</reference>
<dbReference type="InterPro" id="IPR036737">
    <property type="entry name" value="OmpA-like_sf"/>
</dbReference>
<gene>
    <name evidence="6" type="ORF">CTOB1V02_LOCUS17308</name>
</gene>
<dbReference type="PROSITE" id="PS51123">
    <property type="entry name" value="OMPA_2"/>
    <property type="match status" value="1"/>
</dbReference>
<protein>
    <submittedName>
        <fullName evidence="6">Uncharacterized protein</fullName>
    </submittedName>
</protein>
<sequence length="150" mass="16409">MVVPPTLDGASSQGMNSGTGSSTLMDGAGMDVDGPSGELLSTRVIYFDYDSTQIKSEFVAVVNAHGRNLADNPNARIRLEGHADERGSREYNIALSEYRAEAVRNLMKFQGVRDGQVETVAFGEEKPAELGHNETAWSRNRRVEIVYEAE</sequence>
<dbReference type="NCBIfam" id="TIGR02802">
    <property type="entry name" value="Pal_lipo"/>
    <property type="match status" value="1"/>
</dbReference>
<proteinExistence type="predicted"/>
<dbReference type="AlphaFoldDB" id="A0A7R8X2B2"/>
<dbReference type="InterPro" id="IPR006664">
    <property type="entry name" value="OMP_bac"/>
</dbReference>
<keyword evidence="2" id="KW-0132">Cell division</keyword>
<dbReference type="GO" id="GO:0016020">
    <property type="term" value="C:membrane"/>
    <property type="evidence" value="ECO:0007669"/>
    <property type="project" value="InterPro"/>
</dbReference>
<dbReference type="SUPFAM" id="SSF103088">
    <property type="entry name" value="OmpA-like"/>
    <property type="match status" value="1"/>
</dbReference>
<keyword evidence="4" id="KW-0998">Cell outer membrane</keyword>
<dbReference type="Gene3D" id="3.30.1330.60">
    <property type="entry name" value="OmpA-like domain"/>
    <property type="match status" value="1"/>
</dbReference>
<dbReference type="CDD" id="cd07185">
    <property type="entry name" value="OmpA_C-like"/>
    <property type="match status" value="1"/>
</dbReference>